<sequence length="128" mass="13895">MLMSHAIRLTAFVIVVASLAFAALAAAANVHAARGGHGEALYVIDHHGKRPTPTQLVPYEALILKVLRGCTISLDSLTNLVIHSAEKAQEVSNRRVTNYTMLRAFAAGAGPKKTNCEEMFLREEARLE</sequence>
<proteinExistence type="predicted"/>
<protein>
    <submittedName>
        <fullName evidence="1">Unannotated protein</fullName>
    </submittedName>
</protein>
<dbReference type="EMBL" id="CAEZXP010000002">
    <property type="protein sequence ID" value="CAB4693727.1"/>
    <property type="molecule type" value="Genomic_DNA"/>
</dbReference>
<evidence type="ECO:0000313" key="1">
    <source>
        <dbReference type="EMBL" id="CAB4693727.1"/>
    </source>
</evidence>
<accession>A0A6J6P4R8</accession>
<name>A0A6J6P4R8_9ZZZZ</name>
<organism evidence="1">
    <name type="scientific">freshwater metagenome</name>
    <dbReference type="NCBI Taxonomy" id="449393"/>
    <lineage>
        <taxon>unclassified sequences</taxon>
        <taxon>metagenomes</taxon>
        <taxon>ecological metagenomes</taxon>
    </lineage>
</organism>
<reference evidence="1" key="1">
    <citation type="submission" date="2020-05" db="EMBL/GenBank/DDBJ databases">
        <authorList>
            <person name="Chiriac C."/>
            <person name="Salcher M."/>
            <person name="Ghai R."/>
            <person name="Kavagutti S V."/>
        </authorList>
    </citation>
    <scope>NUCLEOTIDE SEQUENCE</scope>
</reference>
<dbReference type="AlphaFoldDB" id="A0A6J6P4R8"/>
<gene>
    <name evidence="1" type="ORF">UFOPK2399_00882</name>
</gene>